<feature type="signal peptide" evidence="1">
    <location>
        <begin position="1"/>
        <end position="21"/>
    </location>
</feature>
<evidence type="ECO:0000313" key="3">
    <source>
        <dbReference type="Proteomes" id="UP000000493"/>
    </source>
</evidence>
<proteinExistence type="predicted"/>
<keyword evidence="3" id="KW-1185">Reference proteome</keyword>
<dbReference type="EMBL" id="CP002859">
    <property type="protein sequence ID" value="AEI47557.1"/>
    <property type="molecule type" value="Genomic_DNA"/>
</dbReference>
<gene>
    <name evidence="2" type="ordered locus">Runsl_1128</name>
</gene>
<keyword evidence="1" id="KW-0732">Signal</keyword>
<sequence>MKSNFFLFLFFAFLNSLLLQAQVKVNGYYRKDGTYVQPHYRSNPDNTPTNNWSYPGNTNPYTGKTATGSSNQHVPSVGSYNNTFGSSYSAPNSSTAFNSGVTLSKNIAGDLPVIINTTLYKHCYGDCGVSVQQQKADAKITIRDNDIEILTPNKFRIFKVKSFTKTNGITNNGEYYYIDAVEDNSAYHIVFFNYTNETVKWGTEQLQYISEKHVGVNVIQYPNREIQSFESVETKIATK</sequence>
<accession>A0A7U3ZI32</accession>
<reference evidence="2 3" key="2">
    <citation type="journal article" date="2012" name="Stand. Genomic Sci.">
        <title>Complete genome sequence of the aquatic bacterium Runella slithyformis type strain (LSU 4(T)).</title>
        <authorList>
            <person name="Copeland A."/>
            <person name="Zhang X."/>
            <person name="Misra M."/>
            <person name="Lapidus A."/>
            <person name="Nolan M."/>
            <person name="Lucas S."/>
            <person name="Deshpande S."/>
            <person name="Cheng J.F."/>
            <person name="Tapia R."/>
            <person name="Goodwin L.A."/>
            <person name="Pitluck S."/>
            <person name="Liolios K."/>
            <person name="Pagani I."/>
            <person name="Ivanova N."/>
            <person name="Mikhailova N."/>
            <person name="Pati A."/>
            <person name="Chen A."/>
            <person name="Palaniappan K."/>
            <person name="Land M."/>
            <person name="Hauser L."/>
            <person name="Pan C."/>
            <person name="Jeffries C.D."/>
            <person name="Detter J.C."/>
            <person name="Brambilla E.M."/>
            <person name="Rohde M."/>
            <person name="Djao O.D."/>
            <person name="Goker M."/>
            <person name="Sikorski J."/>
            <person name="Tindall B.J."/>
            <person name="Woyke T."/>
            <person name="Bristow J."/>
            <person name="Eisen J.A."/>
            <person name="Markowitz V."/>
            <person name="Hugenholtz P."/>
            <person name="Kyrpides N.C."/>
            <person name="Klenk H.P."/>
            <person name="Mavromatis K."/>
        </authorList>
    </citation>
    <scope>NUCLEOTIDE SEQUENCE [LARGE SCALE GENOMIC DNA]</scope>
    <source>
        <strain evidence="3">ATCC 29530 / DSM 19594 / LMG 11500 / NCIMB 11436 / LSU 4</strain>
    </source>
</reference>
<name>A0A7U3ZI32_RUNSL</name>
<dbReference type="AlphaFoldDB" id="A0A7U3ZI32"/>
<evidence type="ECO:0000256" key="1">
    <source>
        <dbReference type="SAM" id="SignalP"/>
    </source>
</evidence>
<evidence type="ECO:0000313" key="2">
    <source>
        <dbReference type="EMBL" id="AEI47557.1"/>
    </source>
</evidence>
<feature type="chain" id="PRO_5030869164" evidence="1">
    <location>
        <begin position="22"/>
        <end position="239"/>
    </location>
</feature>
<organism evidence="2 3">
    <name type="scientific">Runella slithyformis (strain ATCC 29530 / DSM 19594 / LMG 11500 / NCIMB 11436 / LSU 4)</name>
    <dbReference type="NCBI Taxonomy" id="761193"/>
    <lineage>
        <taxon>Bacteria</taxon>
        <taxon>Pseudomonadati</taxon>
        <taxon>Bacteroidota</taxon>
        <taxon>Cytophagia</taxon>
        <taxon>Cytophagales</taxon>
        <taxon>Spirosomataceae</taxon>
        <taxon>Runella</taxon>
    </lineage>
</organism>
<dbReference type="KEGG" id="rsi:Runsl_1128"/>
<dbReference type="Proteomes" id="UP000000493">
    <property type="component" value="Chromosome"/>
</dbReference>
<reference evidence="3" key="1">
    <citation type="submission" date="2011-06" db="EMBL/GenBank/DDBJ databases">
        <title>The complete genome of chromosome of Runella slithyformis DSM 19594.</title>
        <authorList>
            <consortium name="US DOE Joint Genome Institute (JGI-PGF)"/>
            <person name="Lucas S."/>
            <person name="Han J."/>
            <person name="Lapidus A."/>
            <person name="Bruce D."/>
            <person name="Goodwin L."/>
            <person name="Pitluck S."/>
            <person name="Peters L."/>
            <person name="Kyrpides N."/>
            <person name="Mavromatis K."/>
            <person name="Ivanova N."/>
            <person name="Ovchinnikova G."/>
            <person name="Zhang X."/>
            <person name="Misra M."/>
            <person name="Detter J.C."/>
            <person name="Tapia R."/>
            <person name="Han C."/>
            <person name="Land M."/>
            <person name="Hauser L."/>
            <person name="Markowitz V."/>
            <person name="Cheng J.-F."/>
            <person name="Hugenholtz P."/>
            <person name="Woyke T."/>
            <person name="Wu D."/>
            <person name="Tindall B."/>
            <person name="Faehrich R."/>
            <person name="Brambilla E."/>
            <person name="Klenk H.-P."/>
            <person name="Eisen J.A."/>
        </authorList>
    </citation>
    <scope>NUCLEOTIDE SEQUENCE [LARGE SCALE GENOMIC DNA]</scope>
    <source>
        <strain evidence="3">ATCC 29530 / DSM 19594 / LMG 11500 / NCIMB 11436 / LSU 4</strain>
    </source>
</reference>
<dbReference type="RefSeq" id="WP_013926876.1">
    <property type="nucleotide sequence ID" value="NC_015703.1"/>
</dbReference>
<protein>
    <submittedName>
        <fullName evidence="2">Uncharacterized protein</fullName>
    </submittedName>
</protein>